<dbReference type="Gene3D" id="3.40.50.12780">
    <property type="entry name" value="N-terminal domain of ligase-like"/>
    <property type="match status" value="1"/>
</dbReference>
<dbReference type="Pfam" id="PF13193">
    <property type="entry name" value="AMP-binding_C"/>
    <property type="match status" value="1"/>
</dbReference>
<dbReference type="PANTHER" id="PTHR43201:SF5">
    <property type="entry name" value="MEDIUM-CHAIN ACYL-COA LIGASE ACSF2, MITOCHONDRIAL"/>
    <property type="match status" value="1"/>
</dbReference>
<protein>
    <submittedName>
        <fullName evidence="5">O-succinylbenzoic acid--CoA ligase</fullName>
        <ecNumber evidence="5">6.2.1.26</ecNumber>
    </submittedName>
</protein>
<dbReference type="GO" id="GO:0008756">
    <property type="term" value="F:o-succinylbenzoate-CoA ligase activity"/>
    <property type="evidence" value="ECO:0007669"/>
    <property type="project" value="UniProtKB-EC"/>
</dbReference>
<evidence type="ECO:0000259" key="3">
    <source>
        <dbReference type="Pfam" id="PF00501"/>
    </source>
</evidence>
<evidence type="ECO:0000259" key="4">
    <source>
        <dbReference type="Pfam" id="PF13193"/>
    </source>
</evidence>
<dbReference type="Gene3D" id="3.30.300.30">
    <property type="match status" value="1"/>
</dbReference>
<feature type="domain" description="AMP-binding enzyme C-terminal" evidence="4">
    <location>
        <begin position="477"/>
        <end position="553"/>
    </location>
</feature>
<proteinExistence type="inferred from homology"/>
<organism evidence="5">
    <name type="scientific">Haliea sp. ETY-M</name>
    <dbReference type="NCBI Taxonomy" id="1055105"/>
    <lineage>
        <taxon>Bacteria</taxon>
        <taxon>Pseudomonadati</taxon>
        <taxon>Pseudomonadota</taxon>
        <taxon>Gammaproteobacteria</taxon>
        <taxon>Cellvibrionales</taxon>
        <taxon>Halieaceae</taxon>
        <taxon>Haliea</taxon>
    </lineage>
</organism>
<dbReference type="InterPro" id="IPR000873">
    <property type="entry name" value="AMP-dep_synth/lig_dom"/>
</dbReference>
<dbReference type="SUPFAM" id="SSF56801">
    <property type="entry name" value="Acetyl-CoA synthetase-like"/>
    <property type="match status" value="1"/>
</dbReference>
<dbReference type="InterPro" id="IPR020845">
    <property type="entry name" value="AMP-binding_CS"/>
</dbReference>
<dbReference type="Pfam" id="PF00501">
    <property type="entry name" value="AMP-binding"/>
    <property type="match status" value="1"/>
</dbReference>
<accession>A0A455R049</accession>
<name>A0A455R049_9GAMM</name>
<dbReference type="FunFam" id="3.30.300.30:FF:000008">
    <property type="entry name" value="2,3-dihydroxybenzoate-AMP ligase"/>
    <property type="match status" value="1"/>
</dbReference>
<dbReference type="AlphaFoldDB" id="A0A455R049"/>
<dbReference type="InterPro" id="IPR025110">
    <property type="entry name" value="AMP-bd_C"/>
</dbReference>
<dbReference type="PANTHER" id="PTHR43201">
    <property type="entry name" value="ACYL-COA SYNTHETASE"/>
    <property type="match status" value="1"/>
</dbReference>
<dbReference type="GO" id="GO:0006631">
    <property type="term" value="P:fatty acid metabolic process"/>
    <property type="evidence" value="ECO:0007669"/>
    <property type="project" value="TreeGrafter"/>
</dbReference>
<dbReference type="EMBL" id="LC064121">
    <property type="protein sequence ID" value="BBD50097.1"/>
    <property type="molecule type" value="Genomic_DNA"/>
</dbReference>
<evidence type="ECO:0000313" key="5">
    <source>
        <dbReference type="EMBL" id="BBD50097.1"/>
    </source>
</evidence>
<evidence type="ECO:0000256" key="1">
    <source>
        <dbReference type="ARBA" id="ARBA00006432"/>
    </source>
</evidence>
<dbReference type="InterPro" id="IPR042099">
    <property type="entry name" value="ANL_N_sf"/>
</dbReference>
<dbReference type="PROSITE" id="PS00455">
    <property type="entry name" value="AMP_BINDING"/>
    <property type="match status" value="1"/>
</dbReference>
<comment type="similarity">
    <text evidence="1">Belongs to the ATP-dependent AMP-binding enzyme family.</text>
</comment>
<dbReference type="GO" id="GO:0031956">
    <property type="term" value="F:medium-chain fatty acid-CoA ligase activity"/>
    <property type="evidence" value="ECO:0007669"/>
    <property type="project" value="TreeGrafter"/>
</dbReference>
<evidence type="ECO:0000256" key="2">
    <source>
        <dbReference type="ARBA" id="ARBA00022598"/>
    </source>
</evidence>
<sequence>MNELLQQLDATVAAMTAEGASFEMTTATINGFEQRVYKTILPTMGEYFKLMLKYPEREFAVYRDERYTYGEAYAEAAALAVALREDFGVQTGDRVAILSRNNPQWMIGFIAALSMGAVAVPMNAWWTTDELDYGLRDCGARVIIADRQRVERLQPLVEPLELQLIAIDDCSDLAVAHRAYGEVVAAHPGSSMPIVSVGPDDHATIMYTSGSTGHPKGALSSHRGILSALFSWILLGGATKALAGENTSEKAGDALPPVGLLAIPLFHCTASHTAFLLSLIIGRKLVIMHRWDAQEALKLIEDERVTWFTGVPTMSAELQEAAVGSDRDLSSLAEIFGGGAARPPAQVEKLAKTFKKSSAGIGYGLTETNALGTVNSGPVYLAKPGSAGATVPAVTDIAILDEHDEPVAQGERGEVCISSPANVLGYWNKPEATAEAFRNGWFHTGDVGYLDEDDFLYIVDRMKEIIIRGGENISCIEVEAAIYQHPAVAEAAVFGVPDERLGEVVATAVVLKDGESLDADALREFLAGHLAKFKIPLHVRFHDEALPRIATGKIFKRQLKADLSEELGL</sequence>
<keyword evidence="2 5" id="KW-0436">Ligase</keyword>
<feature type="domain" description="AMP-dependent synthetase/ligase" evidence="3">
    <location>
        <begin position="53"/>
        <end position="427"/>
    </location>
</feature>
<reference evidence="5" key="1">
    <citation type="submission" date="2015-07" db="EMBL/GenBank/DDBJ databases">
        <title>Novel operon containing particulate methane monooxygenase-type genes and epoxyalkane:coenzyme M transferase gene in ethylene-assimilating marine bacterium, Haliea sp. ETY-M.</title>
        <authorList>
            <person name="Suzuki T."/>
            <person name="Habe H."/>
            <person name="Nakajima-Kambe T."/>
            <person name="Fuse H."/>
        </authorList>
    </citation>
    <scope>NUCLEOTIDE SEQUENCE</scope>
    <source>
        <strain evidence="5">ETY-M</strain>
    </source>
</reference>
<dbReference type="InterPro" id="IPR045851">
    <property type="entry name" value="AMP-bd_C_sf"/>
</dbReference>
<dbReference type="EC" id="6.2.1.26" evidence="5"/>